<dbReference type="KEGG" id="lak:106180910"/>
<keyword evidence="1" id="KW-0812">Transmembrane</keyword>
<protein>
    <submittedName>
        <fullName evidence="3">Uncharacterized protein LOC106180910</fullName>
    </submittedName>
</protein>
<dbReference type="RefSeq" id="XP_013420542.1">
    <property type="nucleotide sequence ID" value="XM_013565088.1"/>
</dbReference>
<evidence type="ECO:0000313" key="3">
    <source>
        <dbReference type="RefSeq" id="XP_013420542.1"/>
    </source>
</evidence>
<evidence type="ECO:0000313" key="2">
    <source>
        <dbReference type="Proteomes" id="UP000085678"/>
    </source>
</evidence>
<proteinExistence type="predicted"/>
<feature type="transmembrane region" description="Helical" evidence="1">
    <location>
        <begin position="40"/>
        <end position="56"/>
    </location>
</feature>
<keyword evidence="2" id="KW-1185">Reference proteome</keyword>
<keyword evidence="1" id="KW-0472">Membrane</keyword>
<keyword evidence="1" id="KW-1133">Transmembrane helix</keyword>
<dbReference type="InParanoid" id="A0A1S3KDG7"/>
<dbReference type="AlphaFoldDB" id="A0A1S3KDG7"/>
<dbReference type="GeneID" id="106180910"/>
<name>A0A1S3KDG7_LINAN</name>
<organism evidence="2 3">
    <name type="scientific">Lingula anatina</name>
    <name type="common">Brachiopod</name>
    <name type="synonym">Lingula unguis</name>
    <dbReference type="NCBI Taxonomy" id="7574"/>
    <lineage>
        <taxon>Eukaryota</taxon>
        <taxon>Metazoa</taxon>
        <taxon>Spiralia</taxon>
        <taxon>Lophotrochozoa</taxon>
        <taxon>Brachiopoda</taxon>
        <taxon>Linguliformea</taxon>
        <taxon>Lingulata</taxon>
        <taxon>Lingulida</taxon>
        <taxon>Linguloidea</taxon>
        <taxon>Lingulidae</taxon>
        <taxon>Lingula</taxon>
    </lineage>
</organism>
<gene>
    <name evidence="3" type="primary">LOC106180910</name>
</gene>
<dbReference type="Proteomes" id="UP000085678">
    <property type="component" value="Unplaced"/>
</dbReference>
<feature type="non-terminal residue" evidence="3">
    <location>
        <position position="263"/>
    </location>
</feature>
<sequence length="263" mass="28598">MDIADYKRFWKSKTVSFRDQLSSGEDLTAQSLDQKSKMKSVVALMFVFVAVATANYNDYLLGKTSPVYGNANLALRNRFVRYHKQLVKPAAPVVTRVVSKVHPRVATRVLPVASSVLPVASRLIPRVRSVASSVLPVASRLIPRVRPVASRVVSRVLPVAPRVVPRVPPRVLRPVVAGPKHVIDAPTLKYNEEYMYRGKYGGVCAYDGIYANADGFSLTFCSNGIATVQHCAPGSATSGLDLVPGNAYRGAAICDINLNDIYA</sequence>
<accession>A0A1S3KDG7</accession>
<evidence type="ECO:0000256" key="1">
    <source>
        <dbReference type="SAM" id="Phobius"/>
    </source>
</evidence>
<reference evidence="3" key="1">
    <citation type="submission" date="2025-08" db="UniProtKB">
        <authorList>
            <consortium name="RefSeq"/>
        </authorList>
    </citation>
    <scope>IDENTIFICATION</scope>
    <source>
        <tissue evidence="3">Gonads</tissue>
    </source>
</reference>